<dbReference type="EMBL" id="AP004999">
    <property type="protein sequence ID" value="BAD23127.1"/>
    <property type="molecule type" value="Genomic_DNA"/>
</dbReference>
<dbReference type="Proteomes" id="UP000000763">
    <property type="component" value="Chromosome 2"/>
</dbReference>
<evidence type="ECO:0000313" key="2">
    <source>
        <dbReference type="EMBL" id="BAD23127.1"/>
    </source>
</evidence>
<accession>Q6K6S2</accession>
<protein>
    <submittedName>
        <fullName evidence="2">Uncharacterized protein</fullName>
    </submittedName>
</protein>
<reference evidence="3" key="2">
    <citation type="journal article" date="2008" name="Nucleic Acids Res.">
        <title>The rice annotation project database (RAP-DB): 2008 update.</title>
        <authorList>
            <consortium name="The rice annotation project (RAP)"/>
        </authorList>
    </citation>
    <scope>GENOME REANNOTATION</scope>
    <source>
        <strain evidence="3">cv. Nipponbare</strain>
    </source>
</reference>
<gene>
    <name evidence="2" type="primary">P0040H05.1</name>
</gene>
<feature type="region of interest" description="Disordered" evidence="1">
    <location>
        <begin position="1"/>
        <end position="124"/>
    </location>
</feature>
<organism evidence="2 3">
    <name type="scientific">Oryza sativa subsp. japonica</name>
    <name type="common">Rice</name>
    <dbReference type="NCBI Taxonomy" id="39947"/>
    <lineage>
        <taxon>Eukaryota</taxon>
        <taxon>Viridiplantae</taxon>
        <taxon>Streptophyta</taxon>
        <taxon>Embryophyta</taxon>
        <taxon>Tracheophyta</taxon>
        <taxon>Spermatophyta</taxon>
        <taxon>Magnoliopsida</taxon>
        <taxon>Liliopsida</taxon>
        <taxon>Poales</taxon>
        <taxon>Poaceae</taxon>
        <taxon>BOP clade</taxon>
        <taxon>Oryzoideae</taxon>
        <taxon>Oryzeae</taxon>
        <taxon>Oryzinae</taxon>
        <taxon>Oryza</taxon>
        <taxon>Oryza sativa</taxon>
    </lineage>
</organism>
<dbReference type="AlphaFoldDB" id="Q6K6S2"/>
<name>Q6K6S2_ORYSJ</name>
<reference evidence="3" key="1">
    <citation type="journal article" date="2005" name="Nature">
        <title>The map-based sequence of the rice genome.</title>
        <authorList>
            <consortium name="International rice genome sequencing project (IRGSP)"/>
            <person name="Matsumoto T."/>
            <person name="Wu J."/>
            <person name="Kanamori H."/>
            <person name="Katayose Y."/>
            <person name="Fujisawa M."/>
            <person name="Namiki N."/>
            <person name="Mizuno H."/>
            <person name="Yamamoto K."/>
            <person name="Antonio B.A."/>
            <person name="Baba T."/>
            <person name="Sakata K."/>
            <person name="Nagamura Y."/>
            <person name="Aoki H."/>
            <person name="Arikawa K."/>
            <person name="Arita K."/>
            <person name="Bito T."/>
            <person name="Chiden Y."/>
            <person name="Fujitsuka N."/>
            <person name="Fukunaka R."/>
            <person name="Hamada M."/>
            <person name="Harada C."/>
            <person name="Hayashi A."/>
            <person name="Hijishita S."/>
            <person name="Honda M."/>
            <person name="Hosokawa S."/>
            <person name="Ichikawa Y."/>
            <person name="Idonuma A."/>
            <person name="Iijima M."/>
            <person name="Ikeda M."/>
            <person name="Ikeno M."/>
            <person name="Ito K."/>
            <person name="Ito S."/>
            <person name="Ito T."/>
            <person name="Ito Y."/>
            <person name="Ito Y."/>
            <person name="Iwabuchi A."/>
            <person name="Kamiya K."/>
            <person name="Karasawa W."/>
            <person name="Kurita K."/>
            <person name="Katagiri S."/>
            <person name="Kikuta A."/>
            <person name="Kobayashi H."/>
            <person name="Kobayashi N."/>
            <person name="Machita K."/>
            <person name="Maehara T."/>
            <person name="Masukawa M."/>
            <person name="Mizubayashi T."/>
            <person name="Mukai Y."/>
            <person name="Nagasaki H."/>
            <person name="Nagata Y."/>
            <person name="Naito S."/>
            <person name="Nakashima M."/>
            <person name="Nakama Y."/>
            <person name="Nakamichi Y."/>
            <person name="Nakamura M."/>
            <person name="Meguro A."/>
            <person name="Negishi M."/>
            <person name="Ohta I."/>
            <person name="Ohta T."/>
            <person name="Okamoto M."/>
            <person name="Ono N."/>
            <person name="Saji S."/>
            <person name="Sakaguchi M."/>
            <person name="Sakai K."/>
            <person name="Shibata M."/>
            <person name="Shimokawa T."/>
            <person name="Song J."/>
            <person name="Takazaki Y."/>
            <person name="Terasawa K."/>
            <person name="Tsugane M."/>
            <person name="Tsuji K."/>
            <person name="Ueda S."/>
            <person name="Waki K."/>
            <person name="Yamagata H."/>
            <person name="Yamamoto M."/>
            <person name="Yamamoto S."/>
            <person name="Yamane H."/>
            <person name="Yoshiki S."/>
            <person name="Yoshihara R."/>
            <person name="Yukawa K."/>
            <person name="Zhong H."/>
            <person name="Yano M."/>
            <person name="Yuan Q."/>
            <person name="Ouyang S."/>
            <person name="Liu J."/>
            <person name="Jones K.M."/>
            <person name="Gansberger K."/>
            <person name="Moffat K."/>
            <person name="Hill J."/>
            <person name="Bera J."/>
            <person name="Fadrosh D."/>
            <person name="Jin S."/>
            <person name="Johri S."/>
            <person name="Kim M."/>
            <person name="Overton L."/>
            <person name="Reardon M."/>
            <person name="Tsitrin T."/>
            <person name="Vuong H."/>
            <person name="Weaver B."/>
            <person name="Ciecko A."/>
            <person name="Tallon L."/>
            <person name="Jackson J."/>
            <person name="Pai G."/>
            <person name="Aken S.V."/>
            <person name="Utterback T."/>
            <person name="Reidmuller S."/>
            <person name="Feldblyum T."/>
            <person name="Hsiao J."/>
            <person name="Zismann V."/>
            <person name="Iobst S."/>
            <person name="de Vazeille A.R."/>
            <person name="Buell C.R."/>
            <person name="Ying K."/>
            <person name="Li Y."/>
            <person name="Lu T."/>
            <person name="Huang Y."/>
            <person name="Zhao Q."/>
            <person name="Feng Q."/>
            <person name="Zhang L."/>
            <person name="Zhu J."/>
            <person name="Weng Q."/>
            <person name="Mu J."/>
            <person name="Lu Y."/>
            <person name="Fan D."/>
            <person name="Liu Y."/>
            <person name="Guan J."/>
            <person name="Zhang Y."/>
            <person name="Yu S."/>
            <person name="Liu X."/>
            <person name="Zhang Y."/>
            <person name="Hong G."/>
            <person name="Han B."/>
            <person name="Choisne N."/>
            <person name="Demange N."/>
            <person name="Orjeda G."/>
            <person name="Samain S."/>
            <person name="Cattolico L."/>
            <person name="Pelletier E."/>
            <person name="Couloux A."/>
            <person name="Segurens B."/>
            <person name="Wincker P."/>
            <person name="D'Hont A."/>
            <person name="Scarpelli C."/>
            <person name="Weissenbach J."/>
            <person name="Salanoubat M."/>
            <person name="Quetier F."/>
            <person name="Yu Y."/>
            <person name="Kim H.R."/>
            <person name="Rambo T."/>
            <person name="Currie J."/>
            <person name="Collura K."/>
            <person name="Luo M."/>
            <person name="Yang T."/>
            <person name="Ammiraju J.S.S."/>
            <person name="Engler F."/>
            <person name="Soderlund C."/>
            <person name="Wing R.A."/>
            <person name="Palmer L.E."/>
            <person name="de la Bastide M."/>
            <person name="Spiegel L."/>
            <person name="Nascimento L."/>
            <person name="Zutavern T."/>
            <person name="O'Shaughnessy A."/>
            <person name="Dike S."/>
            <person name="Dedhia N."/>
            <person name="Preston R."/>
            <person name="Balija V."/>
            <person name="McCombie W.R."/>
            <person name="Chow T."/>
            <person name="Chen H."/>
            <person name="Chung M."/>
            <person name="Chen C."/>
            <person name="Shaw J."/>
            <person name="Wu H."/>
            <person name="Hsiao K."/>
            <person name="Chao Y."/>
            <person name="Chu M."/>
            <person name="Cheng C."/>
            <person name="Hour A."/>
            <person name="Lee P."/>
            <person name="Lin S."/>
            <person name="Lin Y."/>
            <person name="Liou J."/>
            <person name="Liu S."/>
            <person name="Hsing Y."/>
            <person name="Raghuvanshi S."/>
            <person name="Mohanty A."/>
            <person name="Bharti A.K."/>
            <person name="Gaur A."/>
            <person name="Gupta V."/>
            <person name="Kumar D."/>
            <person name="Ravi V."/>
            <person name="Vij S."/>
            <person name="Kapur A."/>
            <person name="Khurana P."/>
            <person name="Khurana P."/>
            <person name="Khurana J.P."/>
            <person name="Tyagi A.K."/>
            <person name="Gaikwad K."/>
            <person name="Singh A."/>
            <person name="Dalal V."/>
            <person name="Srivastava S."/>
            <person name="Dixit A."/>
            <person name="Pal A.K."/>
            <person name="Ghazi I.A."/>
            <person name="Yadav M."/>
            <person name="Pandit A."/>
            <person name="Bhargava A."/>
            <person name="Sureshbabu K."/>
            <person name="Batra K."/>
            <person name="Sharma T.R."/>
            <person name="Mohapatra T."/>
            <person name="Singh N.K."/>
            <person name="Messing J."/>
            <person name="Nelson A.B."/>
            <person name="Fuks G."/>
            <person name="Kavchok S."/>
            <person name="Keizer G."/>
            <person name="Linton E."/>
            <person name="Llaca V."/>
            <person name="Song R."/>
            <person name="Tanyolac B."/>
            <person name="Young S."/>
            <person name="Ho-Il K."/>
            <person name="Hahn J.H."/>
            <person name="Sangsakoo G."/>
            <person name="Vanavichit A."/>
            <person name="de Mattos Luiz.A.T."/>
            <person name="Zimmer P.D."/>
            <person name="Malone G."/>
            <person name="Dellagostin O."/>
            <person name="de Oliveira A.C."/>
            <person name="Bevan M."/>
            <person name="Bancroft I."/>
            <person name="Minx P."/>
            <person name="Cordum H."/>
            <person name="Wilson R."/>
            <person name="Cheng Z."/>
            <person name="Jin W."/>
            <person name="Jiang J."/>
            <person name="Leong S.A."/>
            <person name="Iwama H."/>
            <person name="Gojobori T."/>
            <person name="Itoh T."/>
            <person name="Niimura Y."/>
            <person name="Fujii Y."/>
            <person name="Habara T."/>
            <person name="Sakai H."/>
            <person name="Sato Y."/>
            <person name="Wilson G."/>
            <person name="Kumar K."/>
            <person name="McCouch S."/>
            <person name="Juretic N."/>
            <person name="Hoen D."/>
            <person name="Wright S."/>
            <person name="Bruskiewich R."/>
            <person name="Bureau T."/>
            <person name="Miyao A."/>
            <person name="Hirochika H."/>
            <person name="Nishikawa T."/>
            <person name="Kadowaki K."/>
            <person name="Sugiura M."/>
            <person name="Burr B."/>
            <person name="Sasaki T."/>
        </authorList>
    </citation>
    <scope>NUCLEOTIDE SEQUENCE [LARGE SCALE GENOMIC DNA]</scope>
    <source>
        <strain evidence="3">cv. Nipponbare</strain>
    </source>
</reference>
<proteinExistence type="predicted"/>
<evidence type="ECO:0000313" key="3">
    <source>
        <dbReference type="Proteomes" id="UP000000763"/>
    </source>
</evidence>
<feature type="compositionally biased region" description="Basic and acidic residues" evidence="1">
    <location>
        <begin position="76"/>
        <end position="97"/>
    </location>
</feature>
<sequence length="163" mass="17408">MATSSPHRPRQRASILHGDDSKQCSRAPPQAPRASRRLPPPRCSPATGAPSAGSIRRLVLTPEGQAKLDTPPPGHRCSDGVLEREEEGKKGKKRGGEDGQQQSCPMRTRSARGEAGVPRDWRCGSRALDNELAVALVLEDIAAMAINMGKDLAIGEGEDEEGE</sequence>
<evidence type="ECO:0000256" key="1">
    <source>
        <dbReference type="SAM" id="MobiDB-lite"/>
    </source>
</evidence>